<feature type="transmembrane region" description="Helical" evidence="1">
    <location>
        <begin position="73"/>
        <end position="106"/>
    </location>
</feature>
<name>A0A3N4IVL5_9PEZI</name>
<gene>
    <name evidence="3" type="ORF">L873DRAFT_1720237</name>
</gene>
<sequence length="110" mass="12716">LFIIDGHSSHITHAFVKFYIEHNIILLYLPSYCTHFLQPLDVGLFSPYDYFYGLAIDNHMWSGWKTGDGIKKAIFLSFITCNMCILCSGNCILFMLIFSLLCYFVCSCLY</sequence>
<evidence type="ECO:0000313" key="3">
    <source>
        <dbReference type="EMBL" id="RPA89855.1"/>
    </source>
</evidence>
<reference evidence="3 4" key="1">
    <citation type="journal article" date="2018" name="Nat. Ecol. Evol.">
        <title>Pezizomycetes genomes reveal the molecular basis of ectomycorrhizal truffle lifestyle.</title>
        <authorList>
            <person name="Murat C."/>
            <person name="Payen T."/>
            <person name="Noel B."/>
            <person name="Kuo A."/>
            <person name="Morin E."/>
            <person name="Chen J."/>
            <person name="Kohler A."/>
            <person name="Krizsan K."/>
            <person name="Balestrini R."/>
            <person name="Da Silva C."/>
            <person name="Montanini B."/>
            <person name="Hainaut M."/>
            <person name="Levati E."/>
            <person name="Barry K.W."/>
            <person name="Belfiori B."/>
            <person name="Cichocki N."/>
            <person name="Clum A."/>
            <person name="Dockter R.B."/>
            <person name="Fauchery L."/>
            <person name="Guy J."/>
            <person name="Iotti M."/>
            <person name="Le Tacon F."/>
            <person name="Lindquist E.A."/>
            <person name="Lipzen A."/>
            <person name="Malagnac F."/>
            <person name="Mello A."/>
            <person name="Molinier V."/>
            <person name="Miyauchi S."/>
            <person name="Poulain J."/>
            <person name="Riccioni C."/>
            <person name="Rubini A."/>
            <person name="Sitrit Y."/>
            <person name="Splivallo R."/>
            <person name="Traeger S."/>
            <person name="Wang M."/>
            <person name="Zifcakova L."/>
            <person name="Wipf D."/>
            <person name="Zambonelli A."/>
            <person name="Paolocci F."/>
            <person name="Nowrousian M."/>
            <person name="Ottonello S."/>
            <person name="Baldrian P."/>
            <person name="Spatafora J.W."/>
            <person name="Henrissat B."/>
            <person name="Nagy L.G."/>
            <person name="Aury J.M."/>
            <person name="Wincker P."/>
            <person name="Grigoriev I.V."/>
            <person name="Bonfante P."/>
            <person name="Martin F.M."/>
        </authorList>
    </citation>
    <scope>NUCLEOTIDE SEQUENCE [LARGE SCALE GENOMIC DNA]</scope>
    <source>
        <strain evidence="3 4">120613-1</strain>
    </source>
</reference>
<feature type="domain" description="DDE-1" evidence="2">
    <location>
        <begin position="1"/>
        <end position="81"/>
    </location>
</feature>
<protein>
    <recommendedName>
        <fullName evidence="2">DDE-1 domain-containing protein</fullName>
    </recommendedName>
</protein>
<evidence type="ECO:0000256" key="1">
    <source>
        <dbReference type="SAM" id="Phobius"/>
    </source>
</evidence>
<dbReference type="OrthoDB" id="5420958at2759"/>
<keyword evidence="1" id="KW-1133">Transmembrane helix</keyword>
<evidence type="ECO:0000313" key="4">
    <source>
        <dbReference type="Proteomes" id="UP000276215"/>
    </source>
</evidence>
<proteinExistence type="predicted"/>
<feature type="non-terminal residue" evidence="3">
    <location>
        <position position="1"/>
    </location>
</feature>
<organism evidence="3 4">
    <name type="scientific">Choiromyces venosus 120613-1</name>
    <dbReference type="NCBI Taxonomy" id="1336337"/>
    <lineage>
        <taxon>Eukaryota</taxon>
        <taxon>Fungi</taxon>
        <taxon>Dikarya</taxon>
        <taxon>Ascomycota</taxon>
        <taxon>Pezizomycotina</taxon>
        <taxon>Pezizomycetes</taxon>
        <taxon>Pezizales</taxon>
        <taxon>Tuberaceae</taxon>
        <taxon>Choiromyces</taxon>
    </lineage>
</organism>
<dbReference type="STRING" id="1336337.A0A3N4IVL5"/>
<keyword evidence="1" id="KW-0472">Membrane</keyword>
<dbReference type="Pfam" id="PF03184">
    <property type="entry name" value="DDE_1"/>
    <property type="match status" value="1"/>
</dbReference>
<dbReference type="EMBL" id="ML120552">
    <property type="protein sequence ID" value="RPA89855.1"/>
    <property type="molecule type" value="Genomic_DNA"/>
</dbReference>
<dbReference type="Proteomes" id="UP000276215">
    <property type="component" value="Unassembled WGS sequence"/>
</dbReference>
<accession>A0A3N4IVL5</accession>
<evidence type="ECO:0000259" key="2">
    <source>
        <dbReference type="Pfam" id="PF03184"/>
    </source>
</evidence>
<keyword evidence="4" id="KW-1185">Reference proteome</keyword>
<dbReference type="AlphaFoldDB" id="A0A3N4IVL5"/>
<dbReference type="InterPro" id="IPR004875">
    <property type="entry name" value="DDE_SF_endonuclease_dom"/>
</dbReference>
<keyword evidence="1" id="KW-0812">Transmembrane</keyword>
<dbReference type="GO" id="GO:0003676">
    <property type="term" value="F:nucleic acid binding"/>
    <property type="evidence" value="ECO:0007669"/>
    <property type="project" value="InterPro"/>
</dbReference>